<keyword evidence="2" id="KW-1185">Reference proteome</keyword>
<protein>
    <recommendedName>
        <fullName evidence="3">Small CPxCG-related zinc finger protein</fullName>
    </recommendedName>
</protein>
<proteinExistence type="predicted"/>
<comment type="caution">
    <text evidence="1">The sequence shown here is derived from an EMBL/GenBank/DDBJ whole genome shotgun (WGS) entry which is preliminary data.</text>
</comment>
<evidence type="ECO:0000313" key="2">
    <source>
        <dbReference type="Proteomes" id="UP001500194"/>
    </source>
</evidence>
<accession>A0AAV3SXQ3</accession>
<evidence type="ECO:0008006" key="3">
    <source>
        <dbReference type="Google" id="ProtNLM"/>
    </source>
</evidence>
<gene>
    <name evidence="1" type="ORF">GCM10009019_04260</name>
</gene>
<dbReference type="AlphaFoldDB" id="A0AAV3SXQ3"/>
<name>A0AAV3SXQ3_9EURY</name>
<reference evidence="1 2" key="1">
    <citation type="journal article" date="2019" name="Int. J. Syst. Evol. Microbiol.">
        <title>The Global Catalogue of Microorganisms (GCM) 10K type strain sequencing project: providing services to taxonomists for standard genome sequencing and annotation.</title>
        <authorList>
            <consortium name="The Broad Institute Genomics Platform"/>
            <consortium name="The Broad Institute Genome Sequencing Center for Infectious Disease"/>
            <person name="Wu L."/>
            <person name="Ma J."/>
        </authorList>
    </citation>
    <scope>NUCLEOTIDE SEQUENCE [LARGE SCALE GENOMIC DNA]</scope>
    <source>
        <strain evidence="1 2">JCM 16327</strain>
    </source>
</reference>
<sequence>MLAQRIADTTETCGDCGFTGTLLGSAWRTSVGRHARRDTTVYRLRCPDCGERTAVELTL</sequence>
<dbReference type="Proteomes" id="UP001500194">
    <property type="component" value="Unassembled WGS sequence"/>
</dbReference>
<evidence type="ECO:0000313" key="1">
    <source>
        <dbReference type="EMBL" id="GAA0645295.1"/>
    </source>
</evidence>
<dbReference type="EMBL" id="BAAADU010000002">
    <property type="protein sequence ID" value="GAA0645295.1"/>
    <property type="molecule type" value="Genomic_DNA"/>
</dbReference>
<organism evidence="1 2">
    <name type="scientific">Salarchaeum japonicum</name>
    <dbReference type="NCBI Taxonomy" id="555573"/>
    <lineage>
        <taxon>Archaea</taxon>
        <taxon>Methanobacteriati</taxon>
        <taxon>Methanobacteriota</taxon>
        <taxon>Stenosarchaea group</taxon>
        <taxon>Halobacteria</taxon>
        <taxon>Halobacteriales</taxon>
        <taxon>Halobacteriaceae</taxon>
    </lineage>
</organism>